<dbReference type="Gene3D" id="2.30.42.10">
    <property type="match status" value="1"/>
</dbReference>
<comment type="caution">
    <text evidence="4">The sequence shown here is derived from an EMBL/GenBank/DDBJ whole genome shotgun (WGS) entry which is preliminary data.</text>
</comment>
<dbReference type="InterPro" id="IPR040756">
    <property type="entry name" value="Peptidase_M61_N"/>
</dbReference>
<dbReference type="InterPro" id="IPR007963">
    <property type="entry name" value="Peptidase_M61_catalytic"/>
</dbReference>
<evidence type="ECO:0000259" key="3">
    <source>
        <dbReference type="Pfam" id="PF17899"/>
    </source>
</evidence>
<feature type="signal peptide" evidence="1">
    <location>
        <begin position="1"/>
        <end position="21"/>
    </location>
</feature>
<accession>M7NBJ9</accession>
<dbReference type="Pfam" id="PF05299">
    <property type="entry name" value="Peptidase_M61"/>
    <property type="match status" value="1"/>
</dbReference>
<evidence type="ECO:0000313" key="5">
    <source>
        <dbReference type="Proteomes" id="UP000011910"/>
    </source>
</evidence>
<dbReference type="SUPFAM" id="SSF55486">
    <property type="entry name" value="Metalloproteases ('zincins'), catalytic domain"/>
    <property type="match status" value="1"/>
</dbReference>
<name>M7NBJ9_9BACT</name>
<dbReference type="Gene3D" id="1.10.390.10">
    <property type="entry name" value="Neutral Protease Domain 2"/>
    <property type="match status" value="1"/>
</dbReference>
<dbReference type="SUPFAM" id="SSF50156">
    <property type="entry name" value="PDZ domain-like"/>
    <property type="match status" value="1"/>
</dbReference>
<dbReference type="RefSeq" id="WP_009193734.1">
    <property type="nucleotide sequence ID" value="NZ_AODQ01000004.1"/>
</dbReference>
<dbReference type="InterPro" id="IPR024191">
    <property type="entry name" value="Peptidase_M61"/>
</dbReference>
<dbReference type="Proteomes" id="UP000011910">
    <property type="component" value="Unassembled WGS sequence"/>
</dbReference>
<dbReference type="Gene3D" id="2.60.40.3650">
    <property type="match status" value="1"/>
</dbReference>
<evidence type="ECO:0000259" key="2">
    <source>
        <dbReference type="Pfam" id="PF05299"/>
    </source>
</evidence>
<reference evidence="4 5" key="1">
    <citation type="journal article" date="2013" name="Genome Announc.">
        <title>Draft Genome Sequence of Cesiribacter andamanensis Strain AMV16T, Isolated from a Soil Sample from a Mud Volcano in the Andaman Islands, India.</title>
        <authorList>
            <person name="Shivaji S."/>
            <person name="Ara S."/>
            <person name="Begum Z."/>
            <person name="Srinivas T.N."/>
            <person name="Singh A."/>
            <person name="Kumar Pinnaka A."/>
        </authorList>
    </citation>
    <scope>NUCLEOTIDE SEQUENCE [LARGE SCALE GENOMIC DNA]</scope>
    <source>
        <strain evidence="4 5">AMV16</strain>
    </source>
</reference>
<organism evidence="4 5">
    <name type="scientific">Cesiribacter andamanensis AMV16</name>
    <dbReference type="NCBI Taxonomy" id="1279009"/>
    <lineage>
        <taxon>Bacteria</taxon>
        <taxon>Pseudomonadati</taxon>
        <taxon>Bacteroidota</taxon>
        <taxon>Cytophagia</taxon>
        <taxon>Cytophagales</taxon>
        <taxon>Cesiribacteraceae</taxon>
        <taxon>Cesiribacter</taxon>
    </lineage>
</organism>
<dbReference type="InterPro" id="IPR027268">
    <property type="entry name" value="Peptidase_M4/M1_CTD_sf"/>
</dbReference>
<dbReference type="EMBL" id="AODQ01000004">
    <property type="protein sequence ID" value="EMR04566.1"/>
    <property type="molecule type" value="Genomic_DNA"/>
</dbReference>
<keyword evidence="1" id="KW-0732">Signal</keyword>
<sequence length="610" mass="68779">MTLRFLSLLFLCLLLAGPLFAQTPIRYQVSLENIRHHELYIKIDFSELGTKPLVVRMPTSSPGRYAEHNFAKNVYEVKAHDASGSPLAVVRTKPAEWEVREHQGYVTFTYTLFGNHADGTYTGIDSRKVHLNMPATFAYGVDMADAPIELTFDMAAVADWKVATQLQQVDATTFSAPNYYYFYDSPTMIGKLDIRSWKTPSGTGEATIEVAMLHEGTSDELDKYTDWIKRIVEAQKQIWGELPAFDYGRYTFLCSYNPWVRGDGMEHRNSTVCSANRSLAEADSSLIGTVSHEFFHAWNVERLRPASLEPFDFDRANMTDALWFSEGFTSYYDDLSLARAGILTPAKFIKKQEGTFNYVMNSPGRAIGSPVAMSQQAPYVDAAASGDETNFANTYVSYYPYGEVLGYALDLSLRSSFPDRTLDGYMRHLWQNWGKAEKPYELADLQQALATYTGNEAFARTFFEQYVYDSKLPDFPALFAKFGVEMKPKNPNGVWFGQMYLAYSPEGALLQSPSLRGTPFYEAGMSRGDLLLEIAGKSPKSEAEFAELARSLKVGERYTIRYNQLGVERQGMFTAIADPSWSLTYLPDAKVDKKVRALRDSWIKGGKHKP</sequence>
<keyword evidence="5" id="KW-1185">Reference proteome</keyword>
<dbReference type="AlphaFoldDB" id="M7NBJ9"/>
<proteinExistence type="predicted"/>
<feature type="chain" id="PRO_5004082226" evidence="1">
    <location>
        <begin position="22"/>
        <end position="610"/>
    </location>
</feature>
<dbReference type="Pfam" id="PF17899">
    <property type="entry name" value="Peptidase_M61_N"/>
    <property type="match status" value="1"/>
</dbReference>
<dbReference type="InterPro" id="IPR036034">
    <property type="entry name" value="PDZ_sf"/>
</dbReference>
<dbReference type="OrthoDB" id="9778516at2"/>
<feature type="domain" description="Peptidase M61 N-terminal" evidence="3">
    <location>
        <begin position="26"/>
        <end position="191"/>
    </location>
</feature>
<gene>
    <name evidence="4" type="ORF">ADICEAN_00324</name>
</gene>
<dbReference type="PIRSF" id="PIRSF016493">
    <property type="entry name" value="Glycyl_aminpptds"/>
    <property type="match status" value="1"/>
</dbReference>
<evidence type="ECO:0000256" key="1">
    <source>
        <dbReference type="SAM" id="SignalP"/>
    </source>
</evidence>
<feature type="domain" description="Peptidase M61 catalytic" evidence="2">
    <location>
        <begin position="286"/>
        <end position="404"/>
    </location>
</feature>
<protein>
    <submittedName>
        <fullName evidence="4">Uncharacterized protein</fullName>
    </submittedName>
</protein>
<evidence type="ECO:0000313" key="4">
    <source>
        <dbReference type="EMBL" id="EMR04566.1"/>
    </source>
</evidence>
<dbReference type="PATRIC" id="fig|1279009.4.peg.324"/>
<dbReference type="eggNOG" id="COG3975">
    <property type="taxonomic scope" value="Bacteria"/>
</dbReference>